<reference evidence="2 3" key="1">
    <citation type="journal article" date="2019" name="Int. J. Syst. Evol. Microbiol.">
        <title>The Global Catalogue of Microorganisms (GCM) 10K type strain sequencing project: providing services to taxonomists for standard genome sequencing and annotation.</title>
        <authorList>
            <consortium name="The Broad Institute Genomics Platform"/>
            <consortium name="The Broad Institute Genome Sequencing Center for Infectious Disease"/>
            <person name="Wu L."/>
            <person name="Ma J."/>
        </authorList>
    </citation>
    <scope>NUCLEOTIDE SEQUENCE [LARGE SCALE GENOMIC DNA]</scope>
    <source>
        <strain evidence="2 3">JCM 15089</strain>
    </source>
</reference>
<gene>
    <name evidence="2" type="ORF">GCM10008942_21760</name>
</gene>
<dbReference type="RefSeq" id="WP_166934447.1">
    <property type="nucleotide sequence ID" value="NZ_BAAADD010000005.1"/>
</dbReference>
<protein>
    <recommendedName>
        <fullName evidence="1">Beta-ketoacyl synthase-like N-terminal domain-containing protein</fullName>
    </recommendedName>
</protein>
<feature type="domain" description="Beta-ketoacyl synthase-like N-terminal" evidence="1">
    <location>
        <begin position="30"/>
        <end position="187"/>
    </location>
</feature>
<proteinExistence type="predicted"/>
<accession>A0ABN1ET02</accession>
<name>A0ABN1ET02_9PROT</name>
<keyword evidence="3" id="KW-1185">Reference proteome</keyword>
<dbReference type="Proteomes" id="UP001499951">
    <property type="component" value="Unassembled WGS sequence"/>
</dbReference>
<dbReference type="Pfam" id="PF13723">
    <property type="entry name" value="Ketoacyl-synt_2"/>
    <property type="match status" value="1"/>
</dbReference>
<evidence type="ECO:0000313" key="2">
    <source>
        <dbReference type="EMBL" id="GAA0572680.1"/>
    </source>
</evidence>
<dbReference type="EMBL" id="BAAADD010000005">
    <property type="protein sequence ID" value="GAA0572680.1"/>
    <property type="molecule type" value="Genomic_DNA"/>
</dbReference>
<comment type="caution">
    <text evidence="2">The sequence shown here is derived from an EMBL/GenBank/DDBJ whole genome shotgun (WGS) entry which is preliminary data.</text>
</comment>
<organism evidence="2 3">
    <name type="scientific">Rhizomicrobium electricum</name>
    <dbReference type="NCBI Taxonomy" id="480070"/>
    <lineage>
        <taxon>Bacteria</taxon>
        <taxon>Pseudomonadati</taxon>
        <taxon>Pseudomonadota</taxon>
        <taxon>Alphaproteobacteria</taxon>
        <taxon>Micropepsales</taxon>
        <taxon>Micropepsaceae</taxon>
        <taxon>Rhizomicrobium</taxon>
    </lineage>
</organism>
<dbReference type="InterPro" id="IPR014030">
    <property type="entry name" value="Ketoacyl_synth_N"/>
</dbReference>
<sequence>MRNYTLGVQQWAAVLQSPDGERVFGEAGGEDIIPPGVRRRMGKLERLAVRVMLSVLKSGTTSELIFCSRYGNLETLTALLRSIGVGEPMSPMAFSGSVHNAAPGMVGQIRKEKIAHTALAGGENTLRAGLAEAYARLAADRCPDVIVAYADLPLADVYADFENDPAPAGVGLAMRLILEEAGSAAVEVMPGRAGAQALIEQLRVCGGVLAVGGGPWSMSA</sequence>
<evidence type="ECO:0000313" key="3">
    <source>
        <dbReference type="Proteomes" id="UP001499951"/>
    </source>
</evidence>
<evidence type="ECO:0000259" key="1">
    <source>
        <dbReference type="Pfam" id="PF13723"/>
    </source>
</evidence>